<feature type="region of interest" description="Disordered" evidence="1">
    <location>
        <begin position="20"/>
        <end position="39"/>
    </location>
</feature>
<reference evidence="2 3" key="1">
    <citation type="journal article" date="2013" name="PLoS Genet.">
        <title>Comparative genome structure, secondary metabolite, and effector coding capacity across Cochliobolus pathogens.</title>
        <authorList>
            <person name="Condon B.J."/>
            <person name="Leng Y."/>
            <person name="Wu D."/>
            <person name="Bushley K.E."/>
            <person name="Ohm R.A."/>
            <person name="Otillar R."/>
            <person name="Martin J."/>
            <person name="Schackwitz W."/>
            <person name="Grimwood J."/>
            <person name="MohdZainudin N."/>
            <person name="Xue C."/>
            <person name="Wang R."/>
            <person name="Manning V.A."/>
            <person name="Dhillon B."/>
            <person name="Tu Z.J."/>
            <person name="Steffenson B.J."/>
            <person name="Salamov A."/>
            <person name="Sun H."/>
            <person name="Lowry S."/>
            <person name="LaButti K."/>
            <person name="Han J."/>
            <person name="Copeland A."/>
            <person name="Lindquist E."/>
            <person name="Barry K."/>
            <person name="Schmutz J."/>
            <person name="Baker S.E."/>
            <person name="Ciuffetti L.M."/>
            <person name="Grigoriev I.V."/>
            <person name="Zhong S."/>
            <person name="Turgeon B.G."/>
        </authorList>
    </citation>
    <scope>NUCLEOTIDE SEQUENCE [LARGE SCALE GENOMIC DNA]</scope>
    <source>
        <strain evidence="2 3">26-R-13</strain>
    </source>
</reference>
<gene>
    <name evidence="2" type="ORF">COCCADRAFT_98020</name>
</gene>
<protein>
    <submittedName>
        <fullName evidence="2">Uncharacterized protein</fullName>
    </submittedName>
</protein>
<dbReference type="EMBL" id="KI964626">
    <property type="protein sequence ID" value="EUC32720.1"/>
    <property type="molecule type" value="Genomic_DNA"/>
</dbReference>
<organism evidence="2 3">
    <name type="scientific">Cochliobolus carbonum (strain 26-R-13)</name>
    <name type="common">Maize leaf spot fungus</name>
    <name type="synonym">Bipolaris zeicola</name>
    <dbReference type="NCBI Taxonomy" id="930089"/>
    <lineage>
        <taxon>Eukaryota</taxon>
        <taxon>Fungi</taxon>
        <taxon>Dikarya</taxon>
        <taxon>Ascomycota</taxon>
        <taxon>Pezizomycotina</taxon>
        <taxon>Dothideomycetes</taxon>
        <taxon>Pleosporomycetidae</taxon>
        <taxon>Pleosporales</taxon>
        <taxon>Pleosporineae</taxon>
        <taxon>Pleosporaceae</taxon>
        <taxon>Bipolaris</taxon>
    </lineage>
</organism>
<sequence length="59" mass="6627">MRVLKHQHTARNRYIHLVPAESSPNSVPPPPSISHPSPVDQQSLDEIAYFLHAGLVLNY</sequence>
<dbReference type="RefSeq" id="XP_007712996.1">
    <property type="nucleotide sequence ID" value="XM_007714806.1"/>
</dbReference>
<keyword evidence="3" id="KW-1185">Reference proteome</keyword>
<evidence type="ECO:0000313" key="3">
    <source>
        <dbReference type="Proteomes" id="UP000053841"/>
    </source>
</evidence>
<dbReference type="Proteomes" id="UP000053841">
    <property type="component" value="Unassembled WGS sequence"/>
</dbReference>
<name>W6Y517_COCC2</name>
<dbReference type="AlphaFoldDB" id="W6Y517"/>
<proteinExistence type="predicted"/>
<evidence type="ECO:0000313" key="2">
    <source>
        <dbReference type="EMBL" id="EUC32720.1"/>
    </source>
</evidence>
<evidence type="ECO:0000256" key="1">
    <source>
        <dbReference type="SAM" id="MobiDB-lite"/>
    </source>
</evidence>
<accession>W6Y517</accession>
<dbReference type="KEGG" id="bze:COCCADRAFT_98020"/>
<dbReference type="GeneID" id="19154491"/>
<dbReference type="HOGENOM" id="CLU_2960405_0_0_1"/>